<protein>
    <submittedName>
        <fullName evidence="1">Uncharacterized protein</fullName>
    </submittedName>
</protein>
<keyword evidence="2" id="KW-1185">Reference proteome</keyword>
<evidence type="ECO:0000313" key="1">
    <source>
        <dbReference type="EMBL" id="EFW29062.1"/>
    </source>
</evidence>
<dbReference type="RefSeq" id="WP_009350410.1">
    <property type="nucleotide sequence ID" value="NZ_GL638151.1"/>
</dbReference>
<accession>E7N421</accession>
<comment type="caution">
    <text evidence="1">The sequence shown here is derived from an EMBL/GenBank/DDBJ whole genome shotgun (WGS) entry which is preliminary data.</text>
</comment>
<dbReference type="EMBL" id="AECV01000041">
    <property type="protein sequence ID" value="EFW29062.1"/>
    <property type="molecule type" value="Genomic_DNA"/>
</dbReference>
<gene>
    <name evidence="1" type="ORF">HMPREF9555_01762</name>
</gene>
<organism evidence="1 2">
    <name type="scientific">Selenomonas artemidis F0399</name>
    <dbReference type="NCBI Taxonomy" id="749551"/>
    <lineage>
        <taxon>Bacteria</taxon>
        <taxon>Bacillati</taxon>
        <taxon>Bacillota</taxon>
        <taxon>Negativicutes</taxon>
        <taxon>Selenomonadales</taxon>
        <taxon>Selenomonadaceae</taxon>
        <taxon>Selenomonas</taxon>
    </lineage>
</organism>
<sequence length="204" mass="22708">MKDFLKAAGKLLVLKQDPNKPLVPRILRSLYYAEGKVYATDSAAMIWSAAPSEQYGAYDYETGERYDVKLNIERAIPDADKAAMEITLNRKEASTLLQALKPLSKLFDKGDQPVISLCWKCRELTIKTHTKNLSACYQFRLLGAAAKPDEAICMRLMANRLVIILDYILHVSECFTIYVSPKCPVLFQGATAGAVLALCKDPAK</sequence>
<evidence type="ECO:0000313" key="2">
    <source>
        <dbReference type="Proteomes" id="UP000004633"/>
    </source>
</evidence>
<name>E7N421_9FIRM</name>
<dbReference type="Proteomes" id="UP000004633">
    <property type="component" value="Unassembled WGS sequence"/>
</dbReference>
<dbReference type="AlphaFoldDB" id="E7N421"/>
<proteinExistence type="predicted"/>
<dbReference type="STRING" id="749551.HMPREF9555_01762"/>
<dbReference type="HOGENOM" id="CLU_1342477_0_0_9"/>
<reference evidence="1 2" key="1">
    <citation type="submission" date="2010-08" db="EMBL/GenBank/DDBJ databases">
        <authorList>
            <person name="Weinstock G."/>
            <person name="Sodergren E."/>
            <person name="Clifton S."/>
            <person name="Fulton L."/>
            <person name="Fulton B."/>
            <person name="Courtney L."/>
            <person name="Fronick C."/>
            <person name="Harrison M."/>
            <person name="Strong C."/>
            <person name="Farmer C."/>
            <person name="Delahaunty K."/>
            <person name="Markovic C."/>
            <person name="Hall O."/>
            <person name="Minx P."/>
            <person name="Tomlinson C."/>
            <person name="Mitreva M."/>
            <person name="Hou S."/>
            <person name="Chen J."/>
            <person name="Wollam A."/>
            <person name="Pepin K.H."/>
            <person name="Johnson M."/>
            <person name="Bhonagiri V."/>
            <person name="Zhang X."/>
            <person name="Suruliraj S."/>
            <person name="Warren W."/>
            <person name="Chinwalla A."/>
            <person name="Mardis E.R."/>
            <person name="Wilson R.K."/>
        </authorList>
    </citation>
    <scope>NUCLEOTIDE SEQUENCE [LARGE SCALE GENOMIC DNA]</scope>
    <source>
        <strain evidence="1 2">F0399</strain>
    </source>
</reference>